<evidence type="ECO:0000313" key="2">
    <source>
        <dbReference type="EMBL" id="MDV2912005.1"/>
    </source>
</evidence>
<gene>
    <name evidence="2" type="ORF">R0H03_09125</name>
</gene>
<dbReference type="RefSeq" id="WP_317052458.1">
    <property type="nucleotide sequence ID" value="NZ_JAWJAX010000013.1"/>
</dbReference>
<organism evidence="2 3">
    <name type="scientific">Pediococcus acidilactici</name>
    <dbReference type="NCBI Taxonomy" id="1254"/>
    <lineage>
        <taxon>Bacteria</taxon>
        <taxon>Bacillati</taxon>
        <taxon>Bacillota</taxon>
        <taxon>Bacilli</taxon>
        <taxon>Lactobacillales</taxon>
        <taxon>Lactobacillaceae</taxon>
        <taxon>Pediococcus</taxon>
        <taxon>Pediococcus acidilactici group</taxon>
    </lineage>
</organism>
<name>A0AAW8YNU1_PEDAC</name>
<feature type="transmembrane region" description="Helical" evidence="1">
    <location>
        <begin position="49"/>
        <end position="69"/>
    </location>
</feature>
<keyword evidence="1" id="KW-1133">Transmembrane helix</keyword>
<comment type="caution">
    <text evidence="2">The sequence shown here is derived from an EMBL/GenBank/DDBJ whole genome shotgun (WGS) entry which is preliminary data.</text>
</comment>
<dbReference type="Proteomes" id="UP001280415">
    <property type="component" value="Unassembled WGS sequence"/>
</dbReference>
<sequence length="98" mass="10870">MKVGYFMLIPGLMVIFSLIIFYIGNYLYRHQHRDFMLFKPTSNSILSSSLRIIGILLMIVSMLTLIAGISSSTPLIVAGLVLGIVSTTGTLLFLLKFL</sequence>
<feature type="transmembrane region" description="Helical" evidence="1">
    <location>
        <begin position="75"/>
        <end position="95"/>
    </location>
</feature>
<evidence type="ECO:0000313" key="3">
    <source>
        <dbReference type="Proteomes" id="UP001280415"/>
    </source>
</evidence>
<feature type="transmembrane region" description="Helical" evidence="1">
    <location>
        <begin position="6"/>
        <end position="28"/>
    </location>
</feature>
<evidence type="ECO:0000256" key="1">
    <source>
        <dbReference type="SAM" id="Phobius"/>
    </source>
</evidence>
<proteinExistence type="predicted"/>
<protein>
    <recommendedName>
        <fullName evidence="4">DUF3784 domain-containing protein</fullName>
    </recommendedName>
</protein>
<dbReference type="EMBL" id="JAWJAX010000013">
    <property type="protein sequence ID" value="MDV2912005.1"/>
    <property type="molecule type" value="Genomic_DNA"/>
</dbReference>
<reference evidence="2" key="1">
    <citation type="journal article" date="2023" name="PeerJ">
        <title>Selection and evaluation of lactic acid bacteria from chicken feces in Thailand as potential probiotics.</title>
        <authorList>
            <person name="Khurajog B."/>
            <person name="Disastra Y."/>
            <person name="Lawwyne L.D."/>
            <person name="Sirichokchatchawan W."/>
            <person name="Niyomtham W."/>
            <person name="Yindee J."/>
            <person name="Hampson D.J."/>
            <person name="Prapasarakul N."/>
        </authorList>
    </citation>
    <scope>NUCLEOTIDE SEQUENCE</scope>
    <source>
        <strain evidence="2">BF14</strain>
    </source>
</reference>
<dbReference type="AlphaFoldDB" id="A0AAW8YNU1"/>
<keyword evidence="1" id="KW-0812">Transmembrane</keyword>
<reference evidence="2" key="2">
    <citation type="submission" date="2023-10" db="EMBL/GenBank/DDBJ databases">
        <authorList>
            <person name="Khurajog B."/>
        </authorList>
    </citation>
    <scope>NUCLEOTIDE SEQUENCE</scope>
    <source>
        <strain evidence="2">BF14</strain>
    </source>
</reference>
<evidence type="ECO:0008006" key="4">
    <source>
        <dbReference type="Google" id="ProtNLM"/>
    </source>
</evidence>
<keyword evidence="1" id="KW-0472">Membrane</keyword>
<accession>A0AAW8YNU1</accession>